<reference evidence="2 3" key="1">
    <citation type="submission" date="2014-03" db="EMBL/GenBank/DDBJ databases">
        <title>Draft genome of the hookworm Oesophagostomum dentatum.</title>
        <authorList>
            <person name="Mitreva M."/>
        </authorList>
    </citation>
    <scope>NUCLEOTIDE SEQUENCE [LARGE SCALE GENOMIC DNA]</scope>
    <source>
        <strain evidence="2 3">OD-Hann</strain>
    </source>
</reference>
<evidence type="ECO:0000313" key="2">
    <source>
        <dbReference type="EMBL" id="KHJ84436.1"/>
    </source>
</evidence>
<gene>
    <name evidence="2" type="ORF">OESDEN_15850</name>
</gene>
<protein>
    <submittedName>
        <fullName evidence="2">Uncharacterized protein</fullName>
    </submittedName>
</protein>
<dbReference type="Proteomes" id="UP000053660">
    <property type="component" value="Unassembled WGS sequence"/>
</dbReference>
<name>A0A0B1SKL7_OESDE</name>
<dbReference type="AlphaFoldDB" id="A0A0B1SKL7"/>
<keyword evidence="1" id="KW-0472">Membrane</keyword>
<dbReference type="EMBL" id="KN568526">
    <property type="protein sequence ID" value="KHJ84436.1"/>
    <property type="molecule type" value="Genomic_DNA"/>
</dbReference>
<keyword evidence="1" id="KW-1133">Transmembrane helix</keyword>
<evidence type="ECO:0000313" key="3">
    <source>
        <dbReference type="Proteomes" id="UP000053660"/>
    </source>
</evidence>
<keyword evidence="3" id="KW-1185">Reference proteome</keyword>
<keyword evidence="1" id="KW-0812">Transmembrane</keyword>
<proteinExistence type="predicted"/>
<accession>A0A0B1SKL7</accession>
<organism evidence="2 3">
    <name type="scientific">Oesophagostomum dentatum</name>
    <name type="common">Nodular worm</name>
    <dbReference type="NCBI Taxonomy" id="61180"/>
    <lineage>
        <taxon>Eukaryota</taxon>
        <taxon>Metazoa</taxon>
        <taxon>Ecdysozoa</taxon>
        <taxon>Nematoda</taxon>
        <taxon>Chromadorea</taxon>
        <taxon>Rhabditida</taxon>
        <taxon>Rhabditina</taxon>
        <taxon>Rhabditomorpha</taxon>
        <taxon>Strongyloidea</taxon>
        <taxon>Strongylidae</taxon>
        <taxon>Oesophagostomum</taxon>
    </lineage>
</organism>
<sequence length="112" mass="12156">MKIFRFSSINLFLGIITCVGGIAGVALGSTLSMLLRAGTGPFKLIQTIRSDPIICGVGALIGVPTLYFSLHMIPTSMTATYVSSWLFFVSRNFQSIFGYLLLEGLNISRMVL</sequence>
<dbReference type="OrthoDB" id="6770063at2759"/>
<evidence type="ECO:0000256" key="1">
    <source>
        <dbReference type="SAM" id="Phobius"/>
    </source>
</evidence>
<feature type="transmembrane region" description="Helical" evidence="1">
    <location>
        <begin position="12"/>
        <end position="31"/>
    </location>
</feature>